<dbReference type="Gene3D" id="3.40.605.10">
    <property type="entry name" value="Aldehyde Dehydrogenase, Chain A, domain 1"/>
    <property type="match status" value="1"/>
</dbReference>
<accession>A0A4D4LDN4</accession>
<dbReference type="EMBL" id="BJHW01000002">
    <property type="protein sequence ID" value="GDY59691.1"/>
    <property type="molecule type" value="Genomic_DNA"/>
</dbReference>
<dbReference type="OrthoDB" id="6882680at2"/>
<dbReference type="FunFam" id="3.40.309.10:FF:000009">
    <property type="entry name" value="Aldehyde dehydrogenase A"/>
    <property type="match status" value="1"/>
</dbReference>
<dbReference type="RefSeq" id="WP_137981815.1">
    <property type="nucleotide sequence ID" value="NZ_BAAASO010000012.1"/>
</dbReference>
<evidence type="ECO:0000259" key="5">
    <source>
        <dbReference type="Pfam" id="PF00171"/>
    </source>
</evidence>
<gene>
    <name evidence="6" type="ORF">SVIO_103140</name>
</gene>
<dbReference type="Gene3D" id="3.40.309.10">
    <property type="entry name" value="Aldehyde Dehydrogenase, Chain A, domain 2"/>
    <property type="match status" value="1"/>
</dbReference>
<feature type="active site" evidence="3">
    <location>
        <position position="247"/>
    </location>
</feature>
<dbReference type="AlphaFoldDB" id="A0A4D4LDN4"/>
<dbReference type="FunFam" id="3.40.605.10:FF:000007">
    <property type="entry name" value="NAD/NADP-dependent betaine aldehyde dehydrogenase"/>
    <property type="match status" value="1"/>
</dbReference>
<evidence type="ECO:0000256" key="1">
    <source>
        <dbReference type="ARBA" id="ARBA00009986"/>
    </source>
</evidence>
<reference evidence="6 7" key="1">
    <citation type="journal article" date="2020" name="Int. J. Syst. Evol. Microbiol.">
        <title>Reclassification of Streptomyces castelarensis and Streptomyces sporoclivatus as later heterotypic synonyms of Streptomyces antimycoticus.</title>
        <authorList>
            <person name="Komaki H."/>
            <person name="Tamura T."/>
        </authorList>
    </citation>
    <scope>NUCLEOTIDE SEQUENCE [LARGE SCALE GENOMIC DNA]</scope>
    <source>
        <strain evidence="6 7">NBRC 13459</strain>
    </source>
</reference>
<protein>
    <submittedName>
        <fullName evidence="6">Putative aldehyde dehydrogenase</fullName>
    </submittedName>
</protein>
<feature type="domain" description="Aldehyde dehydrogenase" evidence="5">
    <location>
        <begin position="13"/>
        <end position="471"/>
    </location>
</feature>
<evidence type="ECO:0000256" key="3">
    <source>
        <dbReference type="PROSITE-ProRule" id="PRU10007"/>
    </source>
</evidence>
<keyword evidence="2 4" id="KW-0560">Oxidoreductase</keyword>
<dbReference type="InterPro" id="IPR029510">
    <property type="entry name" value="Ald_DH_CS_GLU"/>
</dbReference>
<dbReference type="InterPro" id="IPR015590">
    <property type="entry name" value="Aldehyde_DH_dom"/>
</dbReference>
<evidence type="ECO:0000313" key="6">
    <source>
        <dbReference type="EMBL" id="GDY59691.1"/>
    </source>
</evidence>
<dbReference type="InterPro" id="IPR016163">
    <property type="entry name" value="Ald_DH_C"/>
</dbReference>
<dbReference type="Proteomes" id="UP000301309">
    <property type="component" value="Unassembled WGS sequence"/>
</dbReference>
<sequence length="486" mass="51053">MTAFHKLYIGGDWVDPDSTQRLDVISPSTEDSVGSAPSASRADLDRAVAAARAAFDTGTWPRLSPAERAQHLRRLADGLRAHGSRLSTVITDEAGLPTLASTADSSIGLLTYYADFIERYDFAELRGGAYADVVVRSEPVGVVAAILPWNSPLAIAFMKLAPALAAGCTVVLKVDPLTPLHAFVLGEVLEEIGFPPGVVNILPAERAVSAALVAHPGIDKVSFTGSTATGARVAEICARDLRLYSLELGGKSAAIVLEDADLPTVIPGLAGAACLNNGEACVLQSRVLAPRSRYDEVVDALSDAIAAMPVGDPHDPKTAFGPLISEQHRDRVEGYIASGISEGAQAVLGGGRPQGLSRGWYVEPTVLRNVDNRMRVAQEEIFGPVVSVIPYDTESDAVTIANDTPYGLSGTVWTADFTHGMEIAARIQAGNYGVNTFGMESCAPFGGFKSSGVGRENGPEGFAQFIEKKAVHVPKGTRVNSDGSTS</sequence>
<dbReference type="SUPFAM" id="SSF53720">
    <property type="entry name" value="ALDH-like"/>
    <property type="match status" value="1"/>
</dbReference>
<evidence type="ECO:0000256" key="4">
    <source>
        <dbReference type="RuleBase" id="RU003345"/>
    </source>
</evidence>
<dbReference type="CDD" id="cd07139">
    <property type="entry name" value="ALDH_AldA-Rv0768"/>
    <property type="match status" value="1"/>
</dbReference>
<dbReference type="PANTHER" id="PTHR42804:SF1">
    <property type="entry name" value="ALDEHYDE DEHYDROGENASE-RELATED"/>
    <property type="match status" value="1"/>
</dbReference>
<dbReference type="PROSITE" id="PS00687">
    <property type="entry name" value="ALDEHYDE_DEHYDR_GLU"/>
    <property type="match status" value="1"/>
</dbReference>
<name>A0A4D4LDN4_STRVO</name>
<dbReference type="GO" id="GO:0016620">
    <property type="term" value="F:oxidoreductase activity, acting on the aldehyde or oxo group of donors, NAD or NADP as acceptor"/>
    <property type="evidence" value="ECO:0007669"/>
    <property type="project" value="InterPro"/>
</dbReference>
<comment type="similarity">
    <text evidence="1 4">Belongs to the aldehyde dehydrogenase family.</text>
</comment>
<dbReference type="InterPro" id="IPR016162">
    <property type="entry name" value="Ald_DH_N"/>
</dbReference>
<organism evidence="6 7">
    <name type="scientific">Streptomyces violaceusniger</name>
    <dbReference type="NCBI Taxonomy" id="68280"/>
    <lineage>
        <taxon>Bacteria</taxon>
        <taxon>Bacillati</taxon>
        <taxon>Actinomycetota</taxon>
        <taxon>Actinomycetes</taxon>
        <taxon>Kitasatosporales</taxon>
        <taxon>Streptomycetaceae</taxon>
        <taxon>Streptomyces</taxon>
        <taxon>Streptomyces violaceusniger group</taxon>
    </lineage>
</organism>
<evidence type="ECO:0000313" key="7">
    <source>
        <dbReference type="Proteomes" id="UP000301309"/>
    </source>
</evidence>
<evidence type="ECO:0000256" key="2">
    <source>
        <dbReference type="ARBA" id="ARBA00023002"/>
    </source>
</evidence>
<dbReference type="Pfam" id="PF00171">
    <property type="entry name" value="Aldedh"/>
    <property type="match status" value="1"/>
</dbReference>
<dbReference type="PANTHER" id="PTHR42804">
    <property type="entry name" value="ALDEHYDE DEHYDROGENASE"/>
    <property type="match status" value="1"/>
</dbReference>
<keyword evidence="7" id="KW-1185">Reference proteome</keyword>
<proteinExistence type="inferred from homology"/>
<comment type="caution">
    <text evidence="6">The sequence shown here is derived from an EMBL/GenBank/DDBJ whole genome shotgun (WGS) entry which is preliminary data.</text>
</comment>
<dbReference type="InterPro" id="IPR016161">
    <property type="entry name" value="Ald_DH/histidinol_DH"/>
</dbReference>